<sequence length="55" mass="5340">MMAAYDTALSAKTAAGPASATATPPTAGPTTRAIFIETLANVAAAGIWSRGTTSG</sequence>
<proteinExistence type="predicted"/>
<dbReference type="KEGG" id="mshg:MSG_02423"/>
<name>A0A1Z4EHX7_9MYCO</name>
<accession>A0A1Z4EHX7</accession>
<protein>
    <submittedName>
        <fullName evidence="2">Uncharacterized protein</fullName>
    </submittedName>
</protein>
<evidence type="ECO:0000256" key="1">
    <source>
        <dbReference type="SAM" id="MobiDB-lite"/>
    </source>
</evidence>
<keyword evidence="3" id="KW-1185">Reference proteome</keyword>
<dbReference type="AlphaFoldDB" id="A0A1Z4EHX7"/>
<evidence type="ECO:0000313" key="3">
    <source>
        <dbReference type="Proteomes" id="UP000217736"/>
    </source>
</evidence>
<dbReference type="EMBL" id="AP018164">
    <property type="protein sequence ID" value="BAX92567.1"/>
    <property type="molecule type" value="Genomic_DNA"/>
</dbReference>
<gene>
    <name evidence="2" type="ORF">MSG_02423</name>
</gene>
<feature type="region of interest" description="Disordered" evidence="1">
    <location>
        <begin position="1"/>
        <end position="29"/>
    </location>
</feature>
<feature type="compositionally biased region" description="Low complexity" evidence="1">
    <location>
        <begin position="7"/>
        <end position="29"/>
    </location>
</feature>
<organism evidence="2 3">
    <name type="scientific">Mycobacterium shigaense</name>
    <dbReference type="NCBI Taxonomy" id="722731"/>
    <lineage>
        <taxon>Bacteria</taxon>
        <taxon>Bacillati</taxon>
        <taxon>Actinomycetota</taxon>
        <taxon>Actinomycetes</taxon>
        <taxon>Mycobacteriales</taxon>
        <taxon>Mycobacteriaceae</taxon>
        <taxon>Mycobacterium</taxon>
        <taxon>Mycobacterium simiae complex</taxon>
    </lineage>
</organism>
<reference evidence="3" key="1">
    <citation type="submission" date="2017-06" db="EMBL/GenBank/DDBJ databases">
        <title>Complete Genome Sequence of Mycobacterium shigaense.</title>
        <authorList>
            <person name="Fukano H."/>
            <person name="Yoshida M."/>
            <person name="Kazumi Y."/>
            <person name="Ogura Y."/>
            <person name="Mitarai S."/>
            <person name="Hayashi T."/>
            <person name="Hoshino Y."/>
        </authorList>
    </citation>
    <scope>NUCLEOTIDE SEQUENCE [LARGE SCALE GENOMIC DNA]</scope>
    <source>
        <strain evidence="3">UN-152</strain>
    </source>
</reference>
<dbReference type="Proteomes" id="UP000217736">
    <property type="component" value="Chromosome"/>
</dbReference>
<evidence type="ECO:0000313" key="2">
    <source>
        <dbReference type="EMBL" id="BAX92567.1"/>
    </source>
</evidence>